<dbReference type="InterPro" id="IPR038720">
    <property type="entry name" value="YprB_RNase_H-like_dom"/>
</dbReference>
<dbReference type="InterPro" id="IPR036397">
    <property type="entry name" value="RNaseH_sf"/>
</dbReference>
<dbReference type="InterPro" id="IPR012337">
    <property type="entry name" value="RNaseH-like_sf"/>
</dbReference>
<evidence type="ECO:0000313" key="3">
    <source>
        <dbReference type="Proteomes" id="UP000231453"/>
    </source>
</evidence>
<dbReference type="EMBL" id="PFPL01000004">
    <property type="protein sequence ID" value="PIZ96930.1"/>
    <property type="molecule type" value="Genomic_DNA"/>
</dbReference>
<evidence type="ECO:0000259" key="1">
    <source>
        <dbReference type="Pfam" id="PF13482"/>
    </source>
</evidence>
<dbReference type="SUPFAM" id="SSF53098">
    <property type="entry name" value="Ribonuclease H-like"/>
    <property type="match status" value="1"/>
</dbReference>
<name>A0A2M7VCF5_9BACT</name>
<reference evidence="3" key="1">
    <citation type="submission" date="2017-09" db="EMBL/GenBank/DDBJ databases">
        <title>Depth-based differentiation of microbial function through sediment-hosted aquifers and enrichment of novel symbionts in the deep terrestrial subsurface.</title>
        <authorList>
            <person name="Probst A.J."/>
            <person name="Ladd B."/>
            <person name="Jarett J.K."/>
            <person name="Geller-Mcgrath D.E."/>
            <person name="Sieber C.M.K."/>
            <person name="Emerson J.B."/>
            <person name="Anantharaman K."/>
            <person name="Thomas B.C."/>
            <person name="Malmstrom R."/>
            <person name="Stieglmeier M."/>
            <person name="Klingl A."/>
            <person name="Woyke T."/>
            <person name="Ryan C.M."/>
            <person name="Banfield J.F."/>
        </authorList>
    </citation>
    <scope>NUCLEOTIDE SEQUENCE [LARGE SCALE GENOMIC DNA]</scope>
</reference>
<proteinExistence type="predicted"/>
<dbReference type="Gene3D" id="3.30.420.10">
    <property type="entry name" value="Ribonuclease H-like superfamily/Ribonuclease H"/>
    <property type="match status" value="1"/>
</dbReference>
<sequence length="201" mass="23097">MTIQNPMSKEIVLDIETIGDIREFDKLEVTVVSIYEYETDKYSSFEKHELGQLWPILEKADRIIGYNSDHFDMPILNKYYAGDLMSFPQLDMLKVVKETSGKRYKLNDLAKATLQIEKSADGLQAIEWFKEGKLDEIKKYCEQDVKVTKELYEYGKKNKMIYFPTLTGEIQPIGVDFDMPVAFANAQGQVTGSNINLTLPL</sequence>
<accession>A0A2M7VCF5</accession>
<dbReference type="GO" id="GO:0003676">
    <property type="term" value="F:nucleic acid binding"/>
    <property type="evidence" value="ECO:0007669"/>
    <property type="project" value="InterPro"/>
</dbReference>
<feature type="domain" description="YprB ribonuclease H-like" evidence="1">
    <location>
        <begin position="13"/>
        <end position="154"/>
    </location>
</feature>
<dbReference type="Pfam" id="PF13482">
    <property type="entry name" value="RNase_H_2"/>
    <property type="match status" value="1"/>
</dbReference>
<evidence type="ECO:0000313" key="2">
    <source>
        <dbReference type="EMBL" id="PIZ96930.1"/>
    </source>
</evidence>
<dbReference type="AlphaFoldDB" id="A0A2M7VCF5"/>
<gene>
    <name evidence="2" type="ORF">COX80_00180</name>
</gene>
<organism evidence="2 3">
    <name type="scientific">Candidatus Magasanikbacteria bacterium CG_4_10_14_0_2_um_filter_33_14</name>
    <dbReference type="NCBI Taxonomy" id="1974636"/>
    <lineage>
        <taxon>Bacteria</taxon>
        <taxon>Candidatus Magasanikiibacteriota</taxon>
    </lineage>
</organism>
<comment type="caution">
    <text evidence="2">The sequence shown here is derived from an EMBL/GenBank/DDBJ whole genome shotgun (WGS) entry which is preliminary data.</text>
</comment>
<protein>
    <recommendedName>
        <fullName evidence="1">YprB ribonuclease H-like domain-containing protein</fullName>
    </recommendedName>
</protein>
<dbReference type="Proteomes" id="UP000231453">
    <property type="component" value="Unassembled WGS sequence"/>
</dbReference>